<reference evidence="2" key="1">
    <citation type="submission" date="2020-09" db="EMBL/GenBank/DDBJ databases">
        <title>Bacillus faecalis sp. nov., a moderately halophilic bacterium isolated from cow faeces.</title>
        <authorList>
            <person name="Jiang L."/>
            <person name="Lee J."/>
        </authorList>
    </citation>
    <scope>NUCLEOTIDE SEQUENCE</scope>
    <source>
        <strain evidence="2">AGMB 02131</strain>
    </source>
</reference>
<accession>A0A927CTE5</accession>
<evidence type="ECO:0000313" key="3">
    <source>
        <dbReference type="Proteomes" id="UP000602076"/>
    </source>
</evidence>
<gene>
    <name evidence="2" type="ORF">IEO70_02400</name>
</gene>
<evidence type="ECO:0000313" key="2">
    <source>
        <dbReference type="EMBL" id="MBD3107203.1"/>
    </source>
</evidence>
<dbReference type="SUPFAM" id="SSF56645">
    <property type="entry name" value="Acyl-CoA dehydrogenase NM domain-like"/>
    <property type="match status" value="1"/>
</dbReference>
<dbReference type="Proteomes" id="UP000602076">
    <property type="component" value="Unassembled WGS sequence"/>
</dbReference>
<keyword evidence="3" id="KW-1185">Reference proteome</keyword>
<dbReference type="AlphaFoldDB" id="A0A927CTE5"/>
<sequence>MEVREFIQLEIEAGTFEPKCDCWLSDYSPELSQKLGEKGWIGMTWPTKYGGHEHSEIERYTTKRLLKYWRSKQQRKLLIWKNTAYGRTHYGRPFVKTVSQKQVSRNH</sequence>
<dbReference type="GO" id="GO:0050660">
    <property type="term" value="F:flavin adenine dinucleotide binding"/>
    <property type="evidence" value="ECO:0007669"/>
    <property type="project" value="InterPro"/>
</dbReference>
<dbReference type="InterPro" id="IPR037069">
    <property type="entry name" value="AcylCoA_DH/ox_N_sf"/>
</dbReference>
<comment type="caution">
    <text evidence="2">The sequence shown here is derived from an EMBL/GenBank/DDBJ whole genome shotgun (WGS) entry which is preliminary data.</text>
</comment>
<feature type="domain" description="Acyl-CoA dehydrogenase/oxidase N-terminal" evidence="1">
    <location>
        <begin position="2"/>
        <end position="58"/>
    </location>
</feature>
<dbReference type="InterPro" id="IPR013786">
    <property type="entry name" value="AcylCoA_DH/ox_N"/>
</dbReference>
<organism evidence="2 3">
    <name type="scientific">Peribacillus faecalis</name>
    <dbReference type="NCBI Taxonomy" id="2772559"/>
    <lineage>
        <taxon>Bacteria</taxon>
        <taxon>Bacillati</taxon>
        <taxon>Bacillota</taxon>
        <taxon>Bacilli</taxon>
        <taxon>Bacillales</taxon>
        <taxon>Bacillaceae</taxon>
        <taxon>Peribacillus</taxon>
    </lineage>
</organism>
<dbReference type="Pfam" id="PF02771">
    <property type="entry name" value="Acyl-CoA_dh_N"/>
    <property type="match status" value="1"/>
</dbReference>
<dbReference type="Gene3D" id="1.10.540.10">
    <property type="entry name" value="Acyl-CoA dehydrogenase/oxidase, N-terminal domain"/>
    <property type="match status" value="1"/>
</dbReference>
<name>A0A927CTE5_9BACI</name>
<dbReference type="GO" id="GO:0016627">
    <property type="term" value="F:oxidoreductase activity, acting on the CH-CH group of donors"/>
    <property type="evidence" value="ECO:0007669"/>
    <property type="project" value="InterPro"/>
</dbReference>
<protein>
    <submittedName>
        <fullName evidence="2">Acyl-CoA dehydrogenase family protein</fullName>
    </submittedName>
</protein>
<dbReference type="EMBL" id="JACXSI010000004">
    <property type="protein sequence ID" value="MBD3107203.1"/>
    <property type="molecule type" value="Genomic_DNA"/>
</dbReference>
<proteinExistence type="predicted"/>
<evidence type="ECO:0000259" key="1">
    <source>
        <dbReference type="Pfam" id="PF02771"/>
    </source>
</evidence>
<dbReference type="InterPro" id="IPR009100">
    <property type="entry name" value="AcylCoA_DH/oxidase_NM_dom_sf"/>
</dbReference>